<keyword evidence="1" id="KW-1133">Transmembrane helix</keyword>
<feature type="transmembrane region" description="Helical" evidence="1">
    <location>
        <begin position="38"/>
        <end position="56"/>
    </location>
</feature>
<evidence type="ECO:0000256" key="1">
    <source>
        <dbReference type="SAM" id="Phobius"/>
    </source>
</evidence>
<keyword evidence="1" id="KW-0472">Membrane</keyword>
<evidence type="ECO:0000313" key="2">
    <source>
        <dbReference type="EMBL" id="PPK48034.1"/>
    </source>
</evidence>
<gene>
    <name evidence="2" type="ORF">BD821_11194</name>
</gene>
<dbReference type="PANTHER" id="PTHR40044:SF1">
    <property type="entry name" value="INTEGRAL MEMBRANE PROTEIN"/>
    <property type="match status" value="1"/>
</dbReference>
<feature type="transmembrane region" description="Helical" evidence="1">
    <location>
        <begin position="6"/>
        <end position="26"/>
    </location>
</feature>
<dbReference type="PANTHER" id="PTHR40044">
    <property type="entry name" value="INTEGRAL MEMBRANE PROTEIN-RELATED"/>
    <property type="match status" value="1"/>
</dbReference>
<dbReference type="PIRSF" id="PIRSF031501">
    <property type="entry name" value="QueT"/>
    <property type="match status" value="1"/>
</dbReference>
<dbReference type="InterPro" id="IPR010387">
    <property type="entry name" value="QueT"/>
</dbReference>
<reference evidence="2 3" key="1">
    <citation type="submission" date="2018-02" db="EMBL/GenBank/DDBJ databases">
        <title>Genomic Encyclopedia of Archaeal and Bacterial Type Strains, Phase II (KMG-II): from individual species to whole genera.</title>
        <authorList>
            <person name="Goeker M."/>
        </authorList>
    </citation>
    <scope>NUCLEOTIDE SEQUENCE [LARGE SCALE GENOMIC DNA]</scope>
    <source>
        <strain evidence="2 3">DSM 15099</strain>
    </source>
</reference>
<evidence type="ECO:0000313" key="3">
    <source>
        <dbReference type="Proteomes" id="UP000239863"/>
    </source>
</evidence>
<protein>
    <submittedName>
        <fullName evidence="2">Putative membrane protein</fullName>
    </submittedName>
</protein>
<dbReference type="AlphaFoldDB" id="A0A2S6FX93"/>
<name>A0A2S6FX93_9CLOT</name>
<sequence>MNNKLIIILFSFLTLFMLFVVFKYYLKEISLNKMMKMAVVAAIYAIITMGLAPISYGPIQFRISEVMVLLAFIDPLYVPGLVLGCVIANITSPLGIVDVFFGSFATTISLFMITKSKNVIISSLWPAIFNGVILGLEFTLLTNAPFIATALYIALGEFVVVTILGSTILKVILSKNHIVDQLRL</sequence>
<dbReference type="STRING" id="37659.GCA_000703125_00234"/>
<dbReference type="Pfam" id="PF06177">
    <property type="entry name" value="QueT"/>
    <property type="match status" value="1"/>
</dbReference>
<feature type="transmembrane region" description="Helical" evidence="1">
    <location>
        <begin position="119"/>
        <end position="140"/>
    </location>
</feature>
<keyword evidence="1" id="KW-0812">Transmembrane</keyword>
<proteinExistence type="predicted"/>
<accession>A0A2S6FX93</accession>
<dbReference type="EMBL" id="PTIS01000011">
    <property type="protein sequence ID" value="PPK48034.1"/>
    <property type="molecule type" value="Genomic_DNA"/>
</dbReference>
<feature type="transmembrane region" description="Helical" evidence="1">
    <location>
        <begin position="76"/>
        <end position="107"/>
    </location>
</feature>
<feature type="transmembrane region" description="Helical" evidence="1">
    <location>
        <begin position="146"/>
        <end position="173"/>
    </location>
</feature>
<comment type="caution">
    <text evidence="2">The sequence shown here is derived from an EMBL/GenBank/DDBJ whole genome shotgun (WGS) entry which is preliminary data.</text>
</comment>
<dbReference type="Proteomes" id="UP000239863">
    <property type="component" value="Unassembled WGS sequence"/>
</dbReference>
<organism evidence="2 3">
    <name type="scientific">Clostridium algidicarnis DSM 15099</name>
    <dbReference type="NCBI Taxonomy" id="1121295"/>
    <lineage>
        <taxon>Bacteria</taxon>
        <taxon>Bacillati</taxon>
        <taxon>Bacillota</taxon>
        <taxon>Clostridia</taxon>
        <taxon>Eubacteriales</taxon>
        <taxon>Clostridiaceae</taxon>
        <taxon>Clostridium</taxon>
    </lineage>
</organism>